<name>A0A979GSI8_CHIPD</name>
<reference evidence="2" key="1">
    <citation type="submission" date="2009-08" db="EMBL/GenBank/DDBJ databases">
        <title>The complete genome of Chitinophaga pinensis DSM 2588.</title>
        <authorList>
            <consortium name="US DOE Joint Genome Institute (JGI-PGF)"/>
            <person name="Lucas S."/>
            <person name="Copeland A."/>
            <person name="Lapidus A."/>
            <person name="Glavina del Rio T."/>
            <person name="Dalin E."/>
            <person name="Tice H."/>
            <person name="Bruce D."/>
            <person name="Goodwin L."/>
            <person name="Pitluck S."/>
            <person name="Kyrpides N."/>
            <person name="Mavromatis K."/>
            <person name="Ivanova N."/>
            <person name="Mikhailova N."/>
            <person name="Sims D."/>
            <person name="Meinche L."/>
            <person name="Brettin T."/>
            <person name="Detter J.C."/>
            <person name="Han C."/>
            <person name="Larimer F."/>
            <person name="Land M."/>
            <person name="Hauser L."/>
            <person name="Markowitz V."/>
            <person name="Cheng J.-F."/>
            <person name="Hugenholtz P."/>
            <person name="Woyke T."/>
            <person name="Wu D."/>
            <person name="Spring S."/>
            <person name="Klenk H.-P."/>
            <person name="Eisen J.A."/>
        </authorList>
    </citation>
    <scope>NUCLEOTIDE SEQUENCE [LARGE SCALE GENOMIC DNA]</scope>
    <source>
        <strain evidence="2">ATCC 43595 / DSM 2588 / LMG 13176 / NBRC 15968 / NCIMB 11800 / UQM 2034</strain>
    </source>
</reference>
<protein>
    <submittedName>
        <fullName evidence="1">Uncharacterized protein</fullName>
    </submittedName>
</protein>
<evidence type="ECO:0000313" key="2">
    <source>
        <dbReference type="Proteomes" id="UP000002215"/>
    </source>
</evidence>
<dbReference type="RefSeq" id="WP_012788171.1">
    <property type="nucleotide sequence ID" value="NC_013132.1"/>
</dbReference>
<organism evidence="1 2">
    <name type="scientific">Chitinophaga pinensis (strain ATCC 43595 / DSM 2588 / LMG 13176 / NBRC 15968 / NCIMB 11800 / UQM 2034)</name>
    <dbReference type="NCBI Taxonomy" id="485918"/>
    <lineage>
        <taxon>Bacteria</taxon>
        <taxon>Pseudomonadati</taxon>
        <taxon>Bacteroidota</taxon>
        <taxon>Chitinophagia</taxon>
        <taxon>Chitinophagales</taxon>
        <taxon>Chitinophagaceae</taxon>
        <taxon>Chitinophaga</taxon>
    </lineage>
</organism>
<reference evidence="1 2" key="2">
    <citation type="journal article" date="2010" name="Stand. Genomic Sci.">
        <title>Complete genome sequence of Chitinophaga pinensis type strain (UQM 2034).</title>
        <authorList>
            <person name="Glavina Del Rio T."/>
            <person name="Abt B."/>
            <person name="Spring S."/>
            <person name="Lapidus A."/>
            <person name="Nolan M."/>
            <person name="Tice H."/>
            <person name="Copeland A."/>
            <person name="Cheng J.F."/>
            <person name="Chen F."/>
            <person name="Bruce D."/>
            <person name="Goodwin L."/>
            <person name="Pitluck S."/>
            <person name="Ivanova N."/>
            <person name="Mavromatis K."/>
            <person name="Mikhailova N."/>
            <person name="Pati A."/>
            <person name="Chen A."/>
            <person name="Palaniappan K."/>
            <person name="Land M."/>
            <person name="Hauser L."/>
            <person name="Chang Y.J."/>
            <person name="Jeffries C.D."/>
            <person name="Chain P."/>
            <person name="Saunders E."/>
            <person name="Detter J.C."/>
            <person name="Brettin T."/>
            <person name="Rohde M."/>
            <person name="Goker M."/>
            <person name="Bristow J."/>
            <person name="Eisen J.A."/>
            <person name="Markowitz V."/>
            <person name="Hugenholtz P."/>
            <person name="Kyrpides N.C."/>
            <person name="Klenk H.P."/>
            <person name="Lucas S."/>
        </authorList>
    </citation>
    <scope>NUCLEOTIDE SEQUENCE [LARGE SCALE GENOMIC DNA]</scope>
    <source>
        <strain evidence="2">ATCC 43595 / DSM 2588 / LMG 13176 / NBRC 15968 / NCIMB 11800 / UQM 2034</strain>
    </source>
</reference>
<dbReference type="KEGG" id="cpi:Cpin_0497"/>
<evidence type="ECO:0000313" key="1">
    <source>
        <dbReference type="EMBL" id="ACU57995.1"/>
    </source>
</evidence>
<gene>
    <name evidence="1" type="ordered locus">Cpin_0497</name>
</gene>
<dbReference type="Proteomes" id="UP000002215">
    <property type="component" value="Chromosome"/>
</dbReference>
<proteinExistence type="predicted"/>
<dbReference type="EMBL" id="CP001699">
    <property type="protein sequence ID" value="ACU57995.1"/>
    <property type="molecule type" value="Genomic_DNA"/>
</dbReference>
<accession>A0A979GSI8</accession>
<dbReference type="AlphaFoldDB" id="A0A979GSI8"/>
<sequence>MTQLLPETAQQISADAGLPMIAGMTYDQLEETLAEKLEQLISSDFQQFVLLLYKIDVSEFSIRQVLEADLTPGVYRKIAALLIERQQEKILSRKKYSQPPPDDGEEKW</sequence>
<dbReference type="OrthoDB" id="711735at2"/>